<dbReference type="PANTHER" id="PTHR35381">
    <property type="entry name" value="EF-HAND DOMAIN-CONTAINING PROTEIN"/>
    <property type="match status" value="1"/>
</dbReference>
<feature type="compositionally biased region" description="Low complexity" evidence="3">
    <location>
        <begin position="367"/>
        <end position="381"/>
    </location>
</feature>
<dbReference type="InParanoid" id="A0A0V0Q8D2"/>
<keyword evidence="2" id="KW-0175">Coiled coil</keyword>
<dbReference type="InterPro" id="IPR018247">
    <property type="entry name" value="EF_Hand_1_Ca_BS"/>
</dbReference>
<gene>
    <name evidence="4" type="ORF">PPERSA_03295</name>
</gene>
<sequence length="718" mass="84734">MNYQQQLKNINMDQFQEQDNFEIQRNQKIEEALYYDHMRKQKQIQLSNLLKEEQMMNECSFSPYISEESRKIATKQKQKEKIDNIYSPYFEQQFIDKYLNTENIHDKLYHQAAFDEIRKNISNQQKYQKLNPHTPDLGPNKNRQIPEKSQKEHIKRLFQEKKELDDKLELQRNIQNLPYDKVTGQKLYQPLINKNDPIYQKVSKKIDEQDKNLMENLIKNNINSDLVHQVDGSTRPYQQMWELQLRNEFSSTNYPNSIQNLNAKRRCMTPNASTHQKQQILFPNQHIPTTQNTLNISITNNNNNNNNSSRSRSNSHNNNRSSSQSKGNKNKKGLNSARNLFGKNTKSMDENSKDLYQQNDSNRESSKNNQNNKKSAKIINSKSKKSSKKSSQKNSQRNSLSQNSTPNLKIKPQNLFEMENNQQKNNILQQKNIEDDDIVDYDKGDSNSHTSSNNEMPMFRQKVKNENRFKYNMVMVSFDTIQPHVKEKLKRLFGGLDSDGDGEISASEIDLSKIDSEELEIIQDILIEMEDEEKTLNFNQFIEKLIQKDLVKDIMRIYNLQTGFTLSNQYNEEEQQEGQINQSMQQRYGLEYQKKRKEIEDKKQQELLLLRQNQDFLEKEGEINIQGKRNQNKKRELQLNLNNLDQYNDENDFDNNYNVLFNNAQTDRGTYMADENKQNLNKNIKNSQIIGGLGNEGFTSARYKQIYMESLMNQNLDN</sequence>
<organism evidence="4 5">
    <name type="scientific">Pseudocohnilembus persalinus</name>
    <name type="common">Ciliate</name>
    <dbReference type="NCBI Taxonomy" id="266149"/>
    <lineage>
        <taxon>Eukaryota</taxon>
        <taxon>Sar</taxon>
        <taxon>Alveolata</taxon>
        <taxon>Ciliophora</taxon>
        <taxon>Intramacronucleata</taxon>
        <taxon>Oligohymenophorea</taxon>
        <taxon>Scuticociliatia</taxon>
        <taxon>Philasterida</taxon>
        <taxon>Pseudocohnilembidae</taxon>
        <taxon>Pseudocohnilembus</taxon>
    </lineage>
</organism>
<reference evidence="4 5" key="1">
    <citation type="journal article" date="2015" name="Sci. Rep.">
        <title>Genome of the facultative scuticociliatosis pathogen Pseudocohnilembus persalinus provides insight into its virulence through horizontal gene transfer.</title>
        <authorList>
            <person name="Xiong J."/>
            <person name="Wang G."/>
            <person name="Cheng J."/>
            <person name="Tian M."/>
            <person name="Pan X."/>
            <person name="Warren A."/>
            <person name="Jiang C."/>
            <person name="Yuan D."/>
            <person name="Miao W."/>
        </authorList>
    </citation>
    <scope>NUCLEOTIDE SEQUENCE [LARGE SCALE GENOMIC DNA]</scope>
    <source>
        <strain evidence="4">36N120E</strain>
    </source>
</reference>
<dbReference type="SUPFAM" id="SSF47473">
    <property type="entry name" value="EF-hand"/>
    <property type="match status" value="1"/>
</dbReference>
<evidence type="ECO:0000313" key="5">
    <source>
        <dbReference type="Proteomes" id="UP000054937"/>
    </source>
</evidence>
<evidence type="ECO:0000256" key="3">
    <source>
        <dbReference type="SAM" id="MobiDB-lite"/>
    </source>
</evidence>
<keyword evidence="1" id="KW-0106">Calcium</keyword>
<dbReference type="InterPro" id="IPR011992">
    <property type="entry name" value="EF-hand-dom_pair"/>
</dbReference>
<accession>A0A0V0Q8D2</accession>
<feature type="coiled-coil region" evidence="2">
    <location>
        <begin position="600"/>
        <end position="650"/>
    </location>
</feature>
<feature type="region of interest" description="Disordered" evidence="3">
    <location>
        <begin position="128"/>
        <end position="150"/>
    </location>
</feature>
<proteinExistence type="predicted"/>
<protein>
    <recommendedName>
        <fullName evidence="6">EF-hand domain-containing protein</fullName>
    </recommendedName>
</protein>
<evidence type="ECO:0008006" key="6">
    <source>
        <dbReference type="Google" id="ProtNLM"/>
    </source>
</evidence>
<evidence type="ECO:0000256" key="2">
    <source>
        <dbReference type="SAM" id="Coils"/>
    </source>
</evidence>
<feature type="compositionally biased region" description="Low complexity" evidence="3">
    <location>
        <begin position="392"/>
        <end position="404"/>
    </location>
</feature>
<feature type="region of interest" description="Disordered" evidence="3">
    <location>
        <begin position="295"/>
        <end position="408"/>
    </location>
</feature>
<dbReference type="AlphaFoldDB" id="A0A0V0Q8D2"/>
<dbReference type="Proteomes" id="UP000054937">
    <property type="component" value="Unassembled WGS sequence"/>
</dbReference>
<comment type="caution">
    <text evidence="4">The sequence shown here is derived from an EMBL/GenBank/DDBJ whole genome shotgun (WGS) entry which is preliminary data.</text>
</comment>
<feature type="compositionally biased region" description="Basic residues" evidence="3">
    <location>
        <begin position="382"/>
        <end position="391"/>
    </location>
</feature>
<evidence type="ECO:0000313" key="4">
    <source>
        <dbReference type="EMBL" id="KRW98464.1"/>
    </source>
</evidence>
<dbReference type="PANTHER" id="PTHR35381:SF1">
    <property type="entry name" value="EF-HAND DOMAIN-CONTAINING PROTEIN"/>
    <property type="match status" value="1"/>
</dbReference>
<keyword evidence="5" id="KW-1185">Reference proteome</keyword>
<dbReference type="PROSITE" id="PS00018">
    <property type="entry name" value="EF_HAND_1"/>
    <property type="match status" value="1"/>
</dbReference>
<feature type="compositionally biased region" description="Low complexity" evidence="3">
    <location>
        <begin position="300"/>
        <end position="327"/>
    </location>
</feature>
<name>A0A0V0Q8D2_PSEPJ</name>
<evidence type="ECO:0000256" key="1">
    <source>
        <dbReference type="ARBA" id="ARBA00022837"/>
    </source>
</evidence>
<dbReference type="EMBL" id="LDAU01000243">
    <property type="protein sequence ID" value="KRW98464.1"/>
    <property type="molecule type" value="Genomic_DNA"/>
</dbReference>